<evidence type="ECO:0000256" key="2">
    <source>
        <dbReference type="ARBA" id="ARBA00022898"/>
    </source>
</evidence>
<feature type="compositionally biased region" description="Low complexity" evidence="4">
    <location>
        <begin position="197"/>
        <end position="212"/>
    </location>
</feature>
<dbReference type="InterPro" id="IPR015424">
    <property type="entry name" value="PyrdxlP-dep_Trfase"/>
</dbReference>
<dbReference type="EMBL" id="OZ004253">
    <property type="protein sequence ID" value="CAK7893159.1"/>
    <property type="molecule type" value="Genomic_DNA"/>
</dbReference>
<dbReference type="Gene3D" id="3.90.1150.10">
    <property type="entry name" value="Aspartate Aminotransferase, domain 1"/>
    <property type="match status" value="1"/>
</dbReference>
<dbReference type="InterPro" id="IPR000277">
    <property type="entry name" value="Cys/Met-Metab_PyrdxlP-dep_enz"/>
</dbReference>
<evidence type="ECO:0000313" key="6">
    <source>
        <dbReference type="Proteomes" id="UP001497600"/>
    </source>
</evidence>
<evidence type="ECO:0000313" key="5">
    <source>
        <dbReference type="EMBL" id="CAK7893159.1"/>
    </source>
</evidence>
<feature type="compositionally biased region" description="Polar residues" evidence="4">
    <location>
        <begin position="185"/>
        <end position="196"/>
    </location>
</feature>
<gene>
    <name evidence="5" type="primary">STR2</name>
    <name evidence="5" type="ORF">CAAN4_A06062</name>
</gene>
<evidence type="ECO:0000256" key="1">
    <source>
        <dbReference type="ARBA" id="ARBA00001933"/>
    </source>
</evidence>
<dbReference type="Proteomes" id="UP001497600">
    <property type="component" value="Chromosome A"/>
</dbReference>
<dbReference type="Pfam" id="PF01053">
    <property type="entry name" value="Cys_Met_Meta_PP"/>
    <property type="match status" value="1"/>
</dbReference>
<name>A0ABP0E5V9_9ASCO</name>
<keyword evidence="6" id="KW-1185">Reference proteome</keyword>
<dbReference type="Gene3D" id="3.40.640.10">
    <property type="entry name" value="Type I PLP-dependent aspartate aminotransferase-like (Major domain)"/>
    <property type="match status" value="1"/>
</dbReference>
<dbReference type="PANTHER" id="PTHR42699:SF1">
    <property type="entry name" value="CYSTATHIONINE GAMMA-SYNTHASE-RELATED"/>
    <property type="match status" value="1"/>
</dbReference>
<feature type="region of interest" description="Disordered" evidence="4">
    <location>
        <begin position="165"/>
        <end position="212"/>
    </location>
</feature>
<keyword evidence="2 3" id="KW-0663">Pyridoxal phosphate</keyword>
<evidence type="ECO:0000256" key="3">
    <source>
        <dbReference type="RuleBase" id="RU362118"/>
    </source>
</evidence>
<proteinExistence type="inferred from homology"/>
<sequence>MPSQEIGVPIPENTPHAVSVTLPTWEATVGYEEGQDWVVSKMTSGYPRFFIHGVIQELGRGIEAKYGREGERCMIFPTYKVAKRCREFIREKCNKPNVLIRVLQLSTRAPADDNERSTVIETNIGVVLFPAELFPLAKNYWQHSGEGISSRMGQYLLKELISDEDRNTSTSGGRSGSFKAAQQAHEIQQRSPSITLGSDGNTTNGSNSTSDDTNLFIEQKFGRVLDLKFAQQAKIALRRRISGKADKSHNQEEEMEKARRGKNLSETDVYLYPSGMASIFNAHQAVMNINKKNPKKSVCFGFPYVDTLNILKKFGEGVHFLGMGDDESLDKLEQELANGEIDIMALFCECPSNPLLKTPDLKRIRSLADKYKFAVVVDETVGNFLNIHVLPFADLVASSLTKVFSGDSNVMAGSLILNPSSPLYTELKQYFDEEYEDLFWAEDALYLERNSRDFADRAHKIDNTALAAVELLVKNPLISKVYYPSISESKKHYDAIKTSQGGYGGLISFLFHEPADAVCFFNAVNIHKGPSLGTNFTLACPYAILAHYDELDEIAKWDIDRNLIRISVGLEEKSQLLDALQASLDIAAAQHK</sequence>
<dbReference type="InterPro" id="IPR015422">
    <property type="entry name" value="PyrdxlP-dep_Trfase_small"/>
</dbReference>
<dbReference type="PANTHER" id="PTHR42699">
    <property type="match status" value="1"/>
</dbReference>
<dbReference type="SUPFAM" id="SSF53383">
    <property type="entry name" value="PLP-dependent transferases"/>
    <property type="match status" value="1"/>
</dbReference>
<dbReference type="InterPro" id="IPR015421">
    <property type="entry name" value="PyrdxlP-dep_Trfase_major"/>
</dbReference>
<comment type="cofactor">
    <cofactor evidence="1 3">
        <name>pyridoxal 5'-phosphate</name>
        <dbReference type="ChEBI" id="CHEBI:597326"/>
    </cofactor>
</comment>
<accession>A0ABP0E5V9</accession>
<organism evidence="5 6">
    <name type="scientific">[Candida] anglica</name>
    <dbReference type="NCBI Taxonomy" id="148631"/>
    <lineage>
        <taxon>Eukaryota</taxon>
        <taxon>Fungi</taxon>
        <taxon>Dikarya</taxon>
        <taxon>Ascomycota</taxon>
        <taxon>Saccharomycotina</taxon>
        <taxon>Pichiomycetes</taxon>
        <taxon>Debaryomycetaceae</taxon>
        <taxon>Kurtzmaniella</taxon>
    </lineage>
</organism>
<protein>
    <submittedName>
        <fullName evidence="5">Cystathionine gamma-synthase</fullName>
    </submittedName>
</protein>
<evidence type="ECO:0000256" key="4">
    <source>
        <dbReference type="SAM" id="MobiDB-lite"/>
    </source>
</evidence>
<comment type="similarity">
    <text evidence="3">Belongs to the trans-sulfuration enzymes family.</text>
</comment>
<reference evidence="5 6" key="1">
    <citation type="submission" date="2024-01" db="EMBL/GenBank/DDBJ databases">
        <authorList>
            <consortium name="Genoscope - CEA"/>
            <person name="William W."/>
        </authorList>
    </citation>
    <scope>NUCLEOTIDE SEQUENCE [LARGE SCALE GENOMIC DNA]</scope>
    <source>
        <strain evidence="5 6">29B2s-10</strain>
    </source>
</reference>
<dbReference type="InterPro" id="IPR051750">
    <property type="entry name" value="Trans-sulfuration_enzymes"/>
</dbReference>